<evidence type="ECO:0000313" key="8">
    <source>
        <dbReference type="EMBL" id="CAL4121629.1"/>
    </source>
</evidence>
<keyword evidence="4" id="KW-0808">Transferase</keyword>
<comment type="caution">
    <text evidence="8">The sequence shown here is derived from an EMBL/GenBank/DDBJ whole genome shotgun (WGS) entry which is preliminary data.</text>
</comment>
<dbReference type="PANTHER" id="PTHR12042:SF21">
    <property type="entry name" value="ALPHA1,4-GALACTOSYLTRANSFERASE 1-RELATED"/>
    <property type="match status" value="1"/>
</dbReference>
<dbReference type="InterPro" id="IPR051981">
    <property type="entry name" value="Glycosyltransf_32"/>
</dbReference>
<evidence type="ECO:0000256" key="1">
    <source>
        <dbReference type="ARBA" id="ARBA00004323"/>
    </source>
</evidence>
<evidence type="ECO:0000256" key="4">
    <source>
        <dbReference type="ARBA" id="ARBA00022679"/>
    </source>
</evidence>
<keyword evidence="5" id="KW-0333">Golgi apparatus</keyword>
<dbReference type="GO" id="GO:0006688">
    <property type="term" value="P:glycosphingolipid biosynthetic process"/>
    <property type="evidence" value="ECO:0007669"/>
    <property type="project" value="TreeGrafter"/>
</dbReference>
<dbReference type="Pfam" id="PF04572">
    <property type="entry name" value="Gb3_synth"/>
    <property type="match status" value="1"/>
</dbReference>
<dbReference type="Proteomes" id="UP001497623">
    <property type="component" value="Unassembled WGS sequence"/>
</dbReference>
<dbReference type="Gene3D" id="3.90.550.20">
    <property type="match status" value="1"/>
</dbReference>
<dbReference type="AlphaFoldDB" id="A0AAV2RD18"/>
<dbReference type="Pfam" id="PF04488">
    <property type="entry name" value="Gly_transf_sug"/>
    <property type="match status" value="1"/>
</dbReference>
<gene>
    <name evidence="8" type="ORF">MNOR_LOCUS22511</name>
</gene>
<protein>
    <recommendedName>
        <fullName evidence="7">Alpha 1,4-glycosyltransferase domain-containing protein</fullName>
    </recommendedName>
</protein>
<dbReference type="SUPFAM" id="SSF53448">
    <property type="entry name" value="Nucleotide-diphospho-sugar transferases"/>
    <property type="match status" value="1"/>
</dbReference>
<proteinExistence type="inferred from homology"/>
<evidence type="ECO:0000256" key="6">
    <source>
        <dbReference type="ARBA" id="ARBA00023136"/>
    </source>
</evidence>
<accession>A0AAV2RD18</accession>
<evidence type="ECO:0000256" key="5">
    <source>
        <dbReference type="ARBA" id="ARBA00023034"/>
    </source>
</evidence>
<dbReference type="EMBL" id="CAXKWB010019028">
    <property type="protein sequence ID" value="CAL4121629.1"/>
    <property type="molecule type" value="Genomic_DNA"/>
</dbReference>
<organism evidence="8 9">
    <name type="scientific">Meganyctiphanes norvegica</name>
    <name type="common">Northern krill</name>
    <name type="synonym">Thysanopoda norvegica</name>
    <dbReference type="NCBI Taxonomy" id="48144"/>
    <lineage>
        <taxon>Eukaryota</taxon>
        <taxon>Metazoa</taxon>
        <taxon>Ecdysozoa</taxon>
        <taxon>Arthropoda</taxon>
        <taxon>Crustacea</taxon>
        <taxon>Multicrustacea</taxon>
        <taxon>Malacostraca</taxon>
        <taxon>Eumalacostraca</taxon>
        <taxon>Eucarida</taxon>
        <taxon>Euphausiacea</taxon>
        <taxon>Euphausiidae</taxon>
        <taxon>Meganyctiphanes</taxon>
    </lineage>
</organism>
<comment type="subcellular location">
    <subcellularLocation>
        <location evidence="1">Golgi apparatus membrane</location>
        <topology evidence="1">Single-pass type II membrane protein</topology>
    </subcellularLocation>
</comment>
<dbReference type="InterPro" id="IPR007577">
    <property type="entry name" value="GlycoTrfase_DXD_sugar-bd_CS"/>
</dbReference>
<comment type="similarity">
    <text evidence="2">Belongs to the glycosyltransferase 32 family.</text>
</comment>
<dbReference type="InterPro" id="IPR029044">
    <property type="entry name" value="Nucleotide-diphossugar_trans"/>
</dbReference>
<keyword evidence="3" id="KW-0328">Glycosyltransferase</keyword>
<feature type="domain" description="Alpha 1,4-glycosyltransferase" evidence="7">
    <location>
        <begin position="56"/>
        <end position="188"/>
    </location>
</feature>
<dbReference type="InterPro" id="IPR007652">
    <property type="entry name" value="A1-4-GlycosylTfrase_dom"/>
</dbReference>
<dbReference type="GO" id="GO:0000139">
    <property type="term" value="C:Golgi membrane"/>
    <property type="evidence" value="ECO:0007669"/>
    <property type="project" value="UniProtKB-SubCell"/>
</dbReference>
<evidence type="ECO:0000259" key="7">
    <source>
        <dbReference type="Pfam" id="PF04572"/>
    </source>
</evidence>
<dbReference type="PANTHER" id="PTHR12042">
    <property type="entry name" value="LACTOSYLCERAMIDE 4-ALPHA-GALACTOSYLTRANSFERASE ALPHA- 1,4-GALACTOSYLTRANSFERASE"/>
    <property type="match status" value="1"/>
</dbReference>
<name>A0AAV2RD18_MEGNR</name>
<keyword evidence="9" id="KW-1185">Reference proteome</keyword>
<reference evidence="8 9" key="1">
    <citation type="submission" date="2024-05" db="EMBL/GenBank/DDBJ databases">
        <authorList>
            <person name="Wallberg A."/>
        </authorList>
    </citation>
    <scope>NUCLEOTIDE SEQUENCE [LARGE SCALE GENOMIC DNA]</scope>
</reference>
<dbReference type="GO" id="GO:0016758">
    <property type="term" value="F:hexosyltransferase activity"/>
    <property type="evidence" value="ECO:0007669"/>
    <property type="project" value="TreeGrafter"/>
</dbReference>
<evidence type="ECO:0000313" key="9">
    <source>
        <dbReference type="Proteomes" id="UP001497623"/>
    </source>
</evidence>
<evidence type="ECO:0000256" key="2">
    <source>
        <dbReference type="ARBA" id="ARBA00009003"/>
    </source>
</evidence>
<feature type="non-terminal residue" evidence="8">
    <location>
        <position position="1"/>
    </location>
</feature>
<keyword evidence="6" id="KW-0472">Membrane</keyword>
<sequence length="196" mass="22543">EWPGAHLSDLLRLGLLWKFGGWYTDSDTICLRSVMGFKNVISLGTSNKINSAVINFDKEHSFLRRCIDVISRRYNPKYYITAVGHMQEQTWRACNASVKTLNTLPDAVPNPCPDFSVLPQNIFFPYDWNNAFRPMVENSMNEEAASIFNLSYAIHFANGRTGVRAVGFGKNTMYEEAWRRYCPVTYHNLPKRDVVF</sequence>
<evidence type="ECO:0000256" key="3">
    <source>
        <dbReference type="ARBA" id="ARBA00022676"/>
    </source>
</evidence>